<evidence type="ECO:0000313" key="1">
    <source>
        <dbReference type="EMBL" id="KAF5099294.1"/>
    </source>
</evidence>
<reference evidence="1 2" key="1">
    <citation type="journal article" date="2020" name="Front. Microbiol.">
        <title>Phenotypic and Genetic Characterization of the Cheese Ripening Yeast Geotrichum candidum.</title>
        <authorList>
            <person name="Perkins V."/>
            <person name="Vignola S."/>
            <person name="Lessard M.H."/>
            <person name="Plante P.L."/>
            <person name="Corbeil J."/>
            <person name="Dugat-Bony E."/>
            <person name="Frenette M."/>
            <person name="Labrie S."/>
        </authorList>
    </citation>
    <scope>NUCLEOTIDE SEQUENCE [LARGE SCALE GENOMIC DNA]</scope>
    <source>
        <strain evidence="1 2">LMA-1147</strain>
    </source>
</reference>
<gene>
    <name evidence="1" type="ORF">D0Z00_001698</name>
</gene>
<sequence>MFGTTQSAFGTPGGNGFGKPAGGLFGSTGNTASTGSSLFGGNNNTNAGSSTTGGGLFGNNSSGNNASGGLFGNASNTNNPASTGTGLFGNNNASSGGLFGKNTSNAAPSGGLFGNNNPSANTTTGGGLFGNSNNTGGLFNKPSTPSIGGAFGANNTATTGTSGGLFGANNNATPAATGGLFGAKPATPTTGGLFGNNNTSSAASNTGGSLFGNKSNTTTASTGGLFGGGQPAATGTGLFGNTTAPATGGLFGNANTAAPATGGLFGNKPATTTGGLFGNAGSTTLTGGLFGNNAGTNNTNNPAGSLLSNTTSSASNNALTLSNITPLPALTPAKKTPLRNSAANSVMKSSFSRVSKSRSLYHVSKQSPGFHISENPSYVNDTKDLFLKSVVSSQPKKPLFTSNLQSDPRRSDVKKLVIAKRTISSEDIRGVKRTKSESILNSINTSPVVTAATPVSSTKSALSPFPIDRVPASPQFKRVYEINKTALDEGYWIYPPLKEIFSYDFDQLANVKDLSIGRKNHGKIQYTVPVDLSEIRNLGDIMGNLVVFDGTTVCVYPDDSKKAPPGTALNVPAVVTLENVFIKHTVGNKIVTVTNHTNPKAVKQTQLLRKKIEEKGGEFITYDVTHGIIVFKVPHFSTWGFSELDLVYDEDEVEMELDDPEFQQSDSDEMDDDEDLVHKASIFKQYSDEQNLVIAEPDTTISDEIAFTETARSENWLEQLEYAEIIKLSTFATRSNGFPKAVFHNKINFQYLETSFASPEKELWSLASLLFDPISLLGLKPIPEGYNINKQIAKSTSPLSNAFIYLAGNSVTKAALAATQGKSPHLAALISLLGTDDVNIRKAAKSQLDTWSQTGSISYISKDIQNVYELLAGNANVETGVDLTWLQVFGLHLWYDSTVHKSLDEAVKRYIPISKNFTNSIEFELLKLVDSNTTPVNVLNFKNTWVSWALYVVLYKSLSLYSDDGEVIGDQISLDFALELEKAGHIVEAAFVICNISRDDLVQRYLQDLVSRQVDLLTDSVITELVSGLHIPEKIILEAIALNYRAKTDHTNECKALIDANDWNEAHKVLLHYVAPQCVIANDITTLYSILAKFSTNSSSNVDPKAWANGGQVYLDYALLYERIEPDQAKLSSDDESGEPFGKLAERFRRGLAAWQHDTDENFKVGVSRTLLESFSKKYIENRE</sequence>
<evidence type="ECO:0000313" key="2">
    <source>
        <dbReference type="Proteomes" id="UP000744676"/>
    </source>
</evidence>
<protein>
    <submittedName>
        <fullName evidence="1">Uncharacterized protein</fullName>
    </submittedName>
</protein>
<dbReference type="EMBL" id="QVQA01000034">
    <property type="protein sequence ID" value="KAF5099294.1"/>
    <property type="molecule type" value="Genomic_DNA"/>
</dbReference>
<keyword evidence="2" id="KW-1185">Reference proteome</keyword>
<name>A0ACB6V654_9ASCO</name>
<organism evidence="1 2">
    <name type="scientific">Geotrichum galactomycetum</name>
    <dbReference type="NCBI Taxonomy" id="27317"/>
    <lineage>
        <taxon>Eukaryota</taxon>
        <taxon>Fungi</taxon>
        <taxon>Dikarya</taxon>
        <taxon>Ascomycota</taxon>
        <taxon>Saccharomycotina</taxon>
        <taxon>Dipodascomycetes</taxon>
        <taxon>Dipodascales</taxon>
        <taxon>Dipodascaceae</taxon>
        <taxon>Geotrichum</taxon>
    </lineage>
</organism>
<accession>A0ACB6V654</accession>
<comment type="caution">
    <text evidence="1">The sequence shown here is derived from an EMBL/GenBank/DDBJ whole genome shotgun (WGS) entry which is preliminary data.</text>
</comment>
<proteinExistence type="predicted"/>
<dbReference type="Proteomes" id="UP000744676">
    <property type="component" value="Unassembled WGS sequence"/>
</dbReference>